<organism evidence="2 3">
    <name type="scientific">Geoanaerobacter pelophilus</name>
    <dbReference type="NCBI Taxonomy" id="60036"/>
    <lineage>
        <taxon>Bacteria</taxon>
        <taxon>Pseudomonadati</taxon>
        <taxon>Thermodesulfobacteriota</taxon>
        <taxon>Desulfuromonadia</taxon>
        <taxon>Geobacterales</taxon>
        <taxon>Geobacteraceae</taxon>
        <taxon>Geoanaerobacter</taxon>
    </lineage>
</organism>
<dbReference type="SUPFAM" id="SSF47240">
    <property type="entry name" value="Ferritin-like"/>
    <property type="match status" value="1"/>
</dbReference>
<dbReference type="InterPro" id="IPR009078">
    <property type="entry name" value="Ferritin-like_SF"/>
</dbReference>
<dbReference type="PANTHER" id="PTHR33531:SF7">
    <property type="entry name" value="HYPOTHETICAL MEMBRANE PROTEIN, CONSERVED"/>
    <property type="match status" value="1"/>
</dbReference>
<dbReference type="EMBL" id="JAHCVJ010000002">
    <property type="protein sequence ID" value="MBT0664001.1"/>
    <property type="molecule type" value="Genomic_DNA"/>
</dbReference>
<accession>A0AAW4L9Z5</accession>
<dbReference type="GO" id="GO:0046872">
    <property type="term" value="F:metal ion binding"/>
    <property type="evidence" value="ECO:0007669"/>
    <property type="project" value="InterPro"/>
</dbReference>
<evidence type="ECO:0000259" key="1">
    <source>
        <dbReference type="Pfam" id="PF02915"/>
    </source>
</evidence>
<proteinExistence type="predicted"/>
<dbReference type="Proteomes" id="UP000811899">
    <property type="component" value="Unassembled WGS sequence"/>
</dbReference>
<dbReference type="PANTHER" id="PTHR33531">
    <property type="entry name" value="RUBRERYTHRIN SUBFAMILY"/>
    <property type="match status" value="1"/>
</dbReference>
<evidence type="ECO:0000313" key="3">
    <source>
        <dbReference type="Proteomes" id="UP000811899"/>
    </source>
</evidence>
<dbReference type="CDD" id="cd01045">
    <property type="entry name" value="Ferritin_like_AB"/>
    <property type="match status" value="1"/>
</dbReference>
<protein>
    <submittedName>
        <fullName evidence="2">Ferritin family protein</fullName>
    </submittedName>
</protein>
<dbReference type="AlphaFoldDB" id="A0AAW4L9Z5"/>
<reference evidence="2 3" key="1">
    <citation type="submission" date="2021-05" db="EMBL/GenBank/DDBJ databases">
        <title>The draft genome of Geobacter pelophilus DSM 12255.</title>
        <authorList>
            <person name="Xu Z."/>
            <person name="Masuda Y."/>
            <person name="Itoh H."/>
            <person name="Senoo K."/>
        </authorList>
    </citation>
    <scope>NUCLEOTIDE SEQUENCE [LARGE SCALE GENOMIC DNA]</scope>
    <source>
        <strain evidence="2 3">DSM 12255</strain>
    </source>
</reference>
<keyword evidence="3" id="KW-1185">Reference proteome</keyword>
<evidence type="ECO:0000313" key="2">
    <source>
        <dbReference type="EMBL" id="MBT0664001.1"/>
    </source>
</evidence>
<dbReference type="InterPro" id="IPR003251">
    <property type="entry name" value="Rr_diiron-bd_dom"/>
</dbReference>
<dbReference type="GO" id="GO:0016491">
    <property type="term" value="F:oxidoreductase activity"/>
    <property type="evidence" value="ECO:0007669"/>
    <property type="project" value="InterPro"/>
</dbReference>
<comment type="caution">
    <text evidence="2">The sequence shown here is derived from an EMBL/GenBank/DDBJ whole genome shotgun (WGS) entry which is preliminary data.</text>
</comment>
<name>A0AAW4L9Z5_9BACT</name>
<dbReference type="Pfam" id="PF02915">
    <property type="entry name" value="Rubrerythrin"/>
    <property type="match status" value="1"/>
</dbReference>
<dbReference type="InterPro" id="IPR012347">
    <property type="entry name" value="Ferritin-like"/>
</dbReference>
<feature type="domain" description="Rubrerythrin diiron-binding" evidence="1">
    <location>
        <begin position="13"/>
        <end position="148"/>
    </location>
</feature>
<dbReference type="RefSeq" id="WP_214170773.1">
    <property type="nucleotide sequence ID" value="NZ_JAHCVJ010000002.1"/>
</dbReference>
<gene>
    <name evidence="2" type="ORF">KI809_06770</name>
</gene>
<dbReference type="Gene3D" id="1.20.1260.10">
    <property type="match status" value="1"/>
</dbReference>
<sequence>MSDQVCYTFEAAIEMAIQMEEEGFRNYLNSIRILKNKGAKEILRDSALDELNHKQELEKALLLGQMGNGDEMIRPVPTMNLGYILPKKELNPDSDGREALAYAIHLEKGAIDFYKKMSEGCAGAPNAALFQRLLADESRHLQSLEDLYEQHFMTEN</sequence>